<gene>
    <name evidence="3" type="ORF">LNKW23_48670</name>
</gene>
<keyword evidence="1" id="KW-0812">Transmembrane</keyword>
<dbReference type="Pfam" id="PF07331">
    <property type="entry name" value="TctB"/>
    <property type="match status" value="1"/>
</dbReference>
<sequence length="159" mass="17162">MMKTPASTRNHLRAAFSGSLVLFCLAMYASTYDPKYHTGFAASDPNALVLPRIVLALIVILAGIATFQELSSRRGSEERPAGKATVFLGIIMIVATALMPYVGFVLSVTPLVAAVTYLLGERRWYAILGTTALAGVGFWFLFHHVLLIRLPSIASGGLY</sequence>
<evidence type="ECO:0000313" key="3">
    <source>
        <dbReference type="EMBL" id="GMG85642.1"/>
    </source>
</evidence>
<feature type="transmembrane region" description="Helical" evidence="1">
    <location>
        <begin position="124"/>
        <end position="142"/>
    </location>
</feature>
<proteinExistence type="predicted"/>
<reference evidence="3 4" key="1">
    <citation type="submission" date="2023-04" db="EMBL/GenBank/DDBJ databases">
        <title>Marinoamorphus aggregata gen. nov., sp. Nov., isolate from tissue of brittle star Ophioplocus japonicus.</title>
        <authorList>
            <person name="Kawano K."/>
            <person name="Sawayama S."/>
            <person name="Nakagawa S."/>
        </authorList>
    </citation>
    <scope>NUCLEOTIDE SEQUENCE [LARGE SCALE GENOMIC DNA]</scope>
    <source>
        <strain evidence="3 4">NKW23</strain>
    </source>
</reference>
<feature type="transmembrane region" description="Helical" evidence="1">
    <location>
        <begin position="12"/>
        <end position="29"/>
    </location>
</feature>
<dbReference type="RefSeq" id="WP_285675069.1">
    <property type="nucleotide sequence ID" value="NZ_BSYI01000093.1"/>
</dbReference>
<feature type="domain" description="DUF1468" evidence="2">
    <location>
        <begin position="19"/>
        <end position="151"/>
    </location>
</feature>
<accession>A0ABQ6LUA8</accession>
<name>A0ABQ6LUA8_9RHOB</name>
<keyword evidence="1" id="KW-1133">Transmembrane helix</keyword>
<evidence type="ECO:0000313" key="4">
    <source>
        <dbReference type="Proteomes" id="UP001239909"/>
    </source>
</evidence>
<feature type="transmembrane region" description="Helical" evidence="1">
    <location>
        <begin position="49"/>
        <end position="67"/>
    </location>
</feature>
<evidence type="ECO:0000259" key="2">
    <source>
        <dbReference type="Pfam" id="PF07331"/>
    </source>
</evidence>
<dbReference type="Proteomes" id="UP001239909">
    <property type="component" value="Unassembled WGS sequence"/>
</dbReference>
<keyword evidence="1" id="KW-0472">Membrane</keyword>
<dbReference type="InterPro" id="IPR009936">
    <property type="entry name" value="DUF1468"/>
</dbReference>
<feature type="transmembrane region" description="Helical" evidence="1">
    <location>
        <begin position="87"/>
        <end position="118"/>
    </location>
</feature>
<keyword evidence="4" id="KW-1185">Reference proteome</keyword>
<organism evidence="3 4">
    <name type="scientific">Paralimibaculum aggregatum</name>
    <dbReference type="NCBI Taxonomy" id="3036245"/>
    <lineage>
        <taxon>Bacteria</taxon>
        <taxon>Pseudomonadati</taxon>
        <taxon>Pseudomonadota</taxon>
        <taxon>Alphaproteobacteria</taxon>
        <taxon>Rhodobacterales</taxon>
        <taxon>Paracoccaceae</taxon>
        <taxon>Paralimibaculum</taxon>
    </lineage>
</organism>
<dbReference type="EMBL" id="BSYI01000093">
    <property type="protein sequence ID" value="GMG85642.1"/>
    <property type="molecule type" value="Genomic_DNA"/>
</dbReference>
<protein>
    <recommendedName>
        <fullName evidence="2">DUF1468 domain-containing protein</fullName>
    </recommendedName>
</protein>
<evidence type="ECO:0000256" key="1">
    <source>
        <dbReference type="SAM" id="Phobius"/>
    </source>
</evidence>
<comment type="caution">
    <text evidence="3">The sequence shown here is derived from an EMBL/GenBank/DDBJ whole genome shotgun (WGS) entry which is preliminary data.</text>
</comment>